<dbReference type="Gene3D" id="3.30.590.10">
    <property type="entry name" value="Glutamine synthetase/guanido kinase, catalytic domain"/>
    <property type="match status" value="1"/>
</dbReference>
<reference evidence="5 6" key="1">
    <citation type="submission" date="2016-07" db="EMBL/GenBank/DDBJ databases">
        <title>Pervasive Adenine N6-methylation of Active Genes in Fungi.</title>
        <authorList>
            <consortium name="DOE Joint Genome Institute"/>
            <person name="Mondo S.J."/>
            <person name="Dannebaum R.O."/>
            <person name="Kuo R.C."/>
            <person name="Labutti K."/>
            <person name="Haridas S."/>
            <person name="Kuo A."/>
            <person name="Salamov A."/>
            <person name="Ahrendt S.R."/>
            <person name="Lipzen A."/>
            <person name="Sullivan W."/>
            <person name="Andreopoulos W.B."/>
            <person name="Clum A."/>
            <person name="Lindquist E."/>
            <person name="Daum C."/>
            <person name="Ramamoorthy G.K."/>
            <person name="Gryganskyi A."/>
            <person name="Culley D."/>
            <person name="Magnuson J.K."/>
            <person name="James T.Y."/>
            <person name="O'Malley M.A."/>
            <person name="Stajich J.E."/>
            <person name="Spatafora J.W."/>
            <person name="Visel A."/>
            <person name="Grigoriev I.V."/>
        </authorList>
    </citation>
    <scope>NUCLEOTIDE SEQUENCE [LARGE SCALE GENOMIC DNA]</scope>
    <source>
        <strain evidence="5 6">JEL800</strain>
    </source>
</reference>
<accession>A0A1Y2CGU1</accession>
<dbReference type="Proteomes" id="UP000193642">
    <property type="component" value="Unassembled WGS sequence"/>
</dbReference>
<keyword evidence="5" id="KW-0808">Transferase</keyword>
<organism evidence="5 6">
    <name type="scientific">Rhizoclosmatium globosum</name>
    <dbReference type="NCBI Taxonomy" id="329046"/>
    <lineage>
        <taxon>Eukaryota</taxon>
        <taxon>Fungi</taxon>
        <taxon>Fungi incertae sedis</taxon>
        <taxon>Chytridiomycota</taxon>
        <taxon>Chytridiomycota incertae sedis</taxon>
        <taxon>Chytridiomycetes</taxon>
        <taxon>Chytridiales</taxon>
        <taxon>Chytriomycetaceae</taxon>
        <taxon>Rhizoclosmatium</taxon>
    </lineage>
</organism>
<evidence type="ECO:0000313" key="6">
    <source>
        <dbReference type="Proteomes" id="UP000193642"/>
    </source>
</evidence>
<dbReference type="PROSITE" id="PS51987">
    <property type="entry name" value="GS_CATALYTIC"/>
    <property type="match status" value="1"/>
</dbReference>
<keyword evidence="5" id="KW-0418">Kinase</keyword>
<evidence type="ECO:0000313" key="5">
    <source>
        <dbReference type="EMBL" id="ORY46146.1"/>
    </source>
</evidence>
<dbReference type="InterPro" id="IPR014746">
    <property type="entry name" value="Gln_synth/guanido_kin_cat_dom"/>
</dbReference>
<evidence type="ECO:0000256" key="3">
    <source>
        <dbReference type="RuleBase" id="RU000384"/>
    </source>
</evidence>
<dbReference type="PANTHER" id="PTHR43785">
    <property type="entry name" value="GAMMA-GLUTAMYLPUTRESCINE SYNTHETASE"/>
    <property type="match status" value="1"/>
</dbReference>
<sequence length="276" mass="30292">MFGYSVTRPVIHSNYFTGVLDACNAMHIPLECYHTETGPGVYEAAIQYSDPVTLADNAHLFKVVAKSIGLQHGIMPTFMAKPHNNLPGCSGHIHVSLSATDIITTAANLFHPSFTPQTWGRDDRSEPSDSIQIDHTSHVLKWFLAGVLEGLPSCMAIYAPTINSYKRLVENYWAPITVSYGVENRTAAIRVITPPTCPPNATRIEVRVPGADANPYLAVAAVLACGRLPRSLGDAIEEMRATGSVARRVLGDAFVDIIIWERAVTTWEVQRYFEVI</sequence>
<protein>
    <submittedName>
        <fullName evidence="5">Glutamine synthetase/guanido kinase</fullName>
    </submittedName>
</protein>
<evidence type="ECO:0000256" key="2">
    <source>
        <dbReference type="PROSITE-ProRule" id="PRU01331"/>
    </source>
</evidence>
<name>A0A1Y2CGU1_9FUNG</name>
<dbReference type="OrthoDB" id="77835at2759"/>
<dbReference type="SMART" id="SM01230">
    <property type="entry name" value="Gln-synt_C"/>
    <property type="match status" value="1"/>
</dbReference>
<comment type="caution">
    <text evidence="5">The sequence shown here is derived from an EMBL/GenBank/DDBJ whole genome shotgun (WGS) entry which is preliminary data.</text>
</comment>
<gene>
    <name evidence="5" type="ORF">BCR33DRAFT_716138</name>
</gene>
<evidence type="ECO:0000259" key="4">
    <source>
        <dbReference type="PROSITE" id="PS51987"/>
    </source>
</evidence>
<proteinExistence type="inferred from homology"/>
<dbReference type="EMBL" id="MCGO01000018">
    <property type="protein sequence ID" value="ORY46146.1"/>
    <property type="molecule type" value="Genomic_DNA"/>
</dbReference>
<keyword evidence="1" id="KW-0436">Ligase</keyword>
<dbReference type="SUPFAM" id="SSF55931">
    <property type="entry name" value="Glutamine synthetase/guanido kinase"/>
    <property type="match status" value="1"/>
</dbReference>
<dbReference type="AlphaFoldDB" id="A0A1Y2CGU1"/>
<feature type="domain" description="GS catalytic" evidence="4">
    <location>
        <begin position="1"/>
        <end position="276"/>
    </location>
</feature>
<dbReference type="Pfam" id="PF00120">
    <property type="entry name" value="Gln-synt_C"/>
    <property type="match status" value="1"/>
</dbReference>
<dbReference type="PANTHER" id="PTHR43785:SF12">
    <property type="entry name" value="TYPE-1 GLUTAMINE SYNTHETASE 2"/>
    <property type="match status" value="1"/>
</dbReference>
<keyword evidence="6" id="KW-1185">Reference proteome</keyword>
<dbReference type="GO" id="GO:0016301">
    <property type="term" value="F:kinase activity"/>
    <property type="evidence" value="ECO:0007669"/>
    <property type="project" value="UniProtKB-KW"/>
</dbReference>
<dbReference type="STRING" id="329046.A0A1Y2CGU1"/>
<comment type="similarity">
    <text evidence="2 3">Belongs to the glutamine synthetase family.</text>
</comment>
<dbReference type="InterPro" id="IPR008146">
    <property type="entry name" value="Gln_synth_cat_dom"/>
</dbReference>
<evidence type="ECO:0000256" key="1">
    <source>
        <dbReference type="ARBA" id="ARBA00022598"/>
    </source>
</evidence>
<dbReference type="GO" id="GO:0004356">
    <property type="term" value="F:glutamine synthetase activity"/>
    <property type="evidence" value="ECO:0007669"/>
    <property type="project" value="InterPro"/>
</dbReference>